<keyword evidence="1" id="KW-1133">Transmembrane helix</keyword>
<dbReference type="Gene3D" id="2.60.120.1440">
    <property type="match status" value="1"/>
</dbReference>
<reference evidence="5 6" key="1">
    <citation type="submission" date="2018-11" db="EMBL/GenBank/DDBJ databases">
        <title>Genome sequences of Brenneria nigrifluens and Brenneria rubrifaciens.</title>
        <authorList>
            <person name="Poret-Peterson A.T."/>
            <person name="McClean A.E."/>
            <person name="Kluepfel D.A."/>
        </authorList>
    </citation>
    <scope>NUCLEOTIDE SEQUENCE [LARGE SCALE GENOMIC DNA]</scope>
    <source>
        <strain evidence="5 6">6D370</strain>
    </source>
</reference>
<dbReference type="InterPro" id="IPR006860">
    <property type="entry name" value="FecR"/>
</dbReference>
<dbReference type="InterPro" id="IPR012373">
    <property type="entry name" value="Ferrdict_sens_TM"/>
</dbReference>
<dbReference type="EMBL" id="CP034035">
    <property type="protein sequence ID" value="QCR09058.1"/>
    <property type="molecule type" value="Genomic_DNA"/>
</dbReference>
<keyword evidence="1" id="KW-0472">Membrane</keyword>
<dbReference type="InterPro" id="IPR032623">
    <property type="entry name" value="FecR_N"/>
</dbReference>
<dbReference type="Pfam" id="PF16220">
    <property type="entry name" value="DUF4880"/>
    <property type="match status" value="1"/>
</dbReference>
<feature type="domain" description="Protein FecR C-terminal" evidence="4">
    <location>
        <begin position="243"/>
        <end position="296"/>
    </location>
</feature>
<feature type="domain" description="FecR protein" evidence="2">
    <location>
        <begin position="112"/>
        <end position="200"/>
    </location>
</feature>
<evidence type="ECO:0000313" key="6">
    <source>
        <dbReference type="Proteomes" id="UP000299580"/>
    </source>
</evidence>
<evidence type="ECO:0000259" key="4">
    <source>
        <dbReference type="Pfam" id="PF16344"/>
    </source>
</evidence>
<sequence length="311" mass="34583">MKDYPPEIRQQAAFWAVRLAESPLGDKQEQALQQWLRQDPRHQFVLQQTRQLWQELGSLSAEQKQAFQPAVTPKKRVAYWRVAALLLLGLSFATAWLSDGFLMLRADYRAEHQVRHVTLPDGSRVDLDAGSAIALDYSSGQRRVKLLQGNARFSAAPVDAQEKRPFLVAAAAGTTQALGTQFIIQNTPKMTTVGVIEHRVQVTAGGQTLTLDEQQAAGYNPQGMVRLSDWNSATDGDWTRGLLIFEQRPLSEVINRINRYHDKVLIVSGKPLRQRKVSGIFSLSGLDDALKIITAELGAKTLSLPGVTILY</sequence>
<evidence type="ECO:0000313" key="5">
    <source>
        <dbReference type="EMBL" id="QCR09058.1"/>
    </source>
</evidence>
<dbReference type="InterPro" id="IPR032508">
    <property type="entry name" value="FecR_C"/>
</dbReference>
<protein>
    <submittedName>
        <fullName evidence="5">DUF4880 domain-containing protein</fullName>
    </submittedName>
</protein>
<dbReference type="KEGG" id="brb:EH207_11290"/>
<dbReference type="RefSeq" id="WP_137714071.1">
    <property type="nucleotide sequence ID" value="NZ_CP034035.1"/>
</dbReference>
<dbReference type="PIRSF" id="PIRSF018266">
    <property type="entry name" value="FecR"/>
    <property type="match status" value="1"/>
</dbReference>
<dbReference type="Pfam" id="PF04773">
    <property type="entry name" value="FecR"/>
    <property type="match status" value="1"/>
</dbReference>
<accession>A0A4P8QQ13</accession>
<evidence type="ECO:0000256" key="1">
    <source>
        <dbReference type="SAM" id="Phobius"/>
    </source>
</evidence>
<feature type="domain" description="FecR N-terminal" evidence="3">
    <location>
        <begin position="10"/>
        <end position="52"/>
    </location>
</feature>
<evidence type="ECO:0000259" key="2">
    <source>
        <dbReference type="Pfam" id="PF04773"/>
    </source>
</evidence>
<dbReference type="PANTHER" id="PTHR30273:SF2">
    <property type="entry name" value="PROTEIN FECR"/>
    <property type="match status" value="1"/>
</dbReference>
<keyword evidence="1" id="KW-0812">Transmembrane</keyword>
<keyword evidence="6" id="KW-1185">Reference proteome</keyword>
<gene>
    <name evidence="5" type="ORF">EH207_11290</name>
</gene>
<feature type="transmembrane region" description="Helical" evidence="1">
    <location>
        <begin position="78"/>
        <end position="97"/>
    </location>
</feature>
<dbReference type="Gene3D" id="3.55.50.30">
    <property type="match status" value="1"/>
</dbReference>
<dbReference type="AlphaFoldDB" id="A0A4P8QQ13"/>
<evidence type="ECO:0000259" key="3">
    <source>
        <dbReference type="Pfam" id="PF16220"/>
    </source>
</evidence>
<dbReference type="OrthoDB" id="8641865at2"/>
<dbReference type="Pfam" id="PF16344">
    <property type="entry name" value="FecR_C"/>
    <property type="match status" value="1"/>
</dbReference>
<dbReference type="GO" id="GO:0016989">
    <property type="term" value="F:sigma factor antagonist activity"/>
    <property type="evidence" value="ECO:0007669"/>
    <property type="project" value="TreeGrafter"/>
</dbReference>
<name>A0A4P8QQ13_9GAMM</name>
<dbReference type="PANTHER" id="PTHR30273">
    <property type="entry name" value="PERIPLASMIC SIGNAL SENSOR AND SIGMA FACTOR ACTIVATOR FECR-RELATED"/>
    <property type="match status" value="1"/>
</dbReference>
<dbReference type="Proteomes" id="UP000299580">
    <property type="component" value="Chromosome"/>
</dbReference>
<organism evidence="5 6">
    <name type="scientific">Brenneria rubrifaciens</name>
    <dbReference type="NCBI Taxonomy" id="55213"/>
    <lineage>
        <taxon>Bacteria</taxon>
        <taxon>Pseudomonadati</taxon>
        <taxon>Pseudomonadota</taxon>
        <taxon>Gammaproteobacteria</taxon>
        <taxon>Enterobacterales</taxon>
        <taxon>Pectobacteriaceae</taxon>
        <taxon>Brenneria</taxon>
    </lineage>
</organism>
<proteinExistence type="predicted"/>